<dbReference type="PRINTS" id="PR00080">
    <property type="entry name" value="SDRFAMILY"/>
</dbReference>
<dbReference type="FunFam" id="3.40.50.720:FF:000202">
    <property type="entry name" value="Short-chain dehydrogenase/reductase family 16C member 6"/>
    <property type="match status" value="1"/>
</dbReference>
<dbReference type="SUPFAM" id="SSF51735">
    <property type="entry name" value="NAD(P)-binding Rossmann-fold domains"/>
    <property type="match status" value="1"/>
</dbReference>
<dbReference type="EMBL" id="VXIV02000492">
    <property type="protein sequence ID" value="KAF6037977.1"/>
    <property type="molecule type" value="Genomic_DNA"/>
</dbReference>
<proteinExistence type="inferred from homology"/>
<protein>
    <submittedName>
        <fullName evidence="6">SDR16C5</fullName>
    </submittedName>
</protein>
<comment type="similarity">
    <text evidence="1 4">Belongs to the short-chain dehydrogenases/reductases (SDR) family.</text>
</comment>
<accession>A0A7J7KID0</accession>
<organism evidence="6 7">
    <name type="scientific">Bugula neritina</name>
    <name type="common">Brown bryozoan</name>
    <name type="synonym">Sertularia neritina</name>
    <dbReference type="NCBI Taxonomy" id="10212"/>
    <lineage>
        <taxon>Eukaryota</taxon>
        <taxon>Metazoa</taxon>
        <taxon>Spiralia</taxon>
        <taxon>Lophotrochozoa</taxon>
        <taxon>Bryozoa</taxon>
        <taxon>Gymnolaemata</taxon>
        <taxon>Cheilostomatida</taxon>
        <taxon>Flustrina</taxon>
        <taxon>Buguloidea</taxon>
        <taxon>Bugulidae</taxon>
        <taxon>Bugula</taxon>
    </lineage>
</organism>
<dbReference type="PANTHER" id="PTHR24322:SF736">
    <property type="entry name" value="RETINOL DEHYDROGENASE 10"/>
    <property type="match status" value="1"/>
</dbReference>
<evidence type="ECO:0000313" key="6">
    <source>
        <dbReference type="EMBL" id="KAF6037977.1"/>
    </source>
</evidence>
<dbReference type="CDD" id="cd05339">
    <property type="entry name" value="17beta-HSDXI-like_SDR_c"/>
    <property type="match status" value="1"/>
</dbReference>
<evidence type="ECO:0000256" key="1">
    <source>
        <dbReference type="ARBA" id="ARBA00006484"/>
    </source>
</evidence>
<dbReference type="InterPro" id="IPR036291">
    <property type="entry name" value="NAD(P)-bd_dom_sf"/>
</dbReference>
<evidence type="ECO:0000256" key="5">
    <source>
        <dbReference type="SAM" id="SignalP"/>
    </source>
</evidence>
<dbReference type="InterPro" id="IPR020904">
    <property type="entry name" value="Sc_DH/Rdtase_CS"/>
</dbReference>
<comment type="caution">
    <text evidence="6">The sequence shown here is derived from an EMBL/GenBank/DDBJ whole genome shotgun (WGS) entry which is preliminary data.</text>
</comment>
<reference evidence="6" key="1">
    <citation type="submission" date="2020-06" db="EMBL/GenBank/DDBJ databases">
        <title>Draft genome of Bugula neritina, a colonial animal packing powerful symbionts and potential medicines.</title>
        <authorList>
            <person name="Rayko M."/>
        </authorList>
    </citation>
    <scope>NUCLEOTIDE SEQUENCE [LARGE SCALE GENOMIC DNA]</scope>
    <source>
        <strain evidence="6">Kwan_BN1</strain>
    </source>
</reference>
<sequence length="299" mass="32615">MLLTLYYILVGIIKAILPAKLLPKKSVTKEKVLITGAGSGIGRALAIHLAKLDCELILWDINEKGNEETAEKIKKFDGVVHTYTVDLSRKDEIYSTADKVKREVGDVNILVNNAGVVTGKRYLQSPDGLIEKSMSVNVMAHFWTTKAFLPSMLEKNHGHIVSIASSAGLVGVNGLADYCASKFAAVGFMESLSVEIATAGKEGVHTTVVCPYAINTGMFDGFKDCRFPSILPILETEYVVEKIVDAILTNQEALYLPRAVYLLTAMKGLMPVKAGLLLHKFFGTTSVMDEFRGRPTKSD</sequence>
<evidence type="ECO:0000256" key="2">
    <source>
        <dbReference type="ARBA" id="ARBA00023002"/>
    </source>
</evidence>
<gene>
    <name evidence="6" type="ORF">EB796_003729</name>
</gene>
<dbReference type="GO" id="GO:0005811">
    <property type="term" value="C:lipid droplet"/>
    <property type="evidence" value="ECO:0007669"/>
    <property type="project" value="TreeGrafter"/>
</dbReference>
<evidence type="ECO:0000313" key="7">
    <source>
        <dbReference type="Proteomes" id="UP000593567"/>
    </source>
</evidence>
<feature type="signal peptide" evidence="5">
    <location>
        <begin position="1"/>
        <end position="15"/>
    </location>
</feature>
<keyword evidence="2" id="KW-0560">Oxidoreductase</keyword>
<keyword evidence="3" id="KW-0520">NAD</keyword>
<dbReference type="InterPro" id="IPR002347">
    <property type="entry name" value="SDR_fam"/>
</dbReference>
<dbReference type="Pfam" id="PF00106">
    <property type="entry name" value="adh_short"/>
    <property type="match status" value="1"/>
</dbReference>
<evidence type="ECO:0000256" key="4">
    <source>
        <dbReference type="RuleBase" id="RU000363"/>
    </source>
</evidence>
<keyword evidence="5" id="KW-0732">Signal</keyword>
<name>A0A7J7KID0_BUGNE</name>
<keyword evidence="7" id="KW-1185">Reference proteome</keyword>
<dbReference type="PROSITE" id="PS00061">
    <property type="entry name" value="ADH_SHORT"/>
    <property type="match status" value="1"/>
</dbReference>
<dbReference type="Proteomes" id="UP000593567">
    <property type="component" value="Unassembled WGS sequence"/>
</dbReference>
<dbReference type="PRINTS" id="PR00081">
    <property type="entry name" value="GDHRDH"/>
</dbReference>
<dbReference type="OrthoDB" id="10253736at2759"/>
<dbReference type="PANTHER" id="PTHR24322">
    <property type="entry name" value="PKSB"/>
    <property type="match status" value="1"/>
</dbReference>
<feature type="chain" id="PRO_5029772363" evidence="5">
    <location>
        <begin position="16"/>
        <end position="299"/>
    </location>
</feature>
<dbReference type="Gene3D" id="3.40.50.720">
    <property type="entry name" value="NAD(P)-binding Rossmann-like Domain"/>
    <property type="match status" value="1"/>
</dbReference>
<dbReference type="GO" id="GO:0016616">
    <property type="term" value="F:oxidoreductase activity, acting on the CH-OH group of donors, NAD or NADP as acceptor"/>
    <property type="evidence" value="ECO:0007669"/>
    <property type="project" value="TreeGrafter"/>
</dbReference>
<evidence type="ECO:0000256" key="3">
    <source>
        <dbReference type="ARBA" id="ARBA00023027"/>
    </source>
</evidence>
<dbReference type="AlphaFoldDB" id="A0A7J7KID0"/>